<evidence type="ECO:0000256" key="1">
    <source>
        <dbReference type="SAM" id="SignalP"/>
    </source>
</evidence>
<gene>
    <name evidence="2" type="ORF">PsYK624_075290</name>
</gene>
<reference evidence="2 3" key="1">
    <citation type="submission" date="2021-08" db="EMBL/GenBank/DDBJ databases">
        <title>Draft Genome Sequence of Phanerochaete sordida strain YK-624.</title>
        <authorList>
            <person name="Mori T."/>
            <person name="Dohra H."/>
            <person name="Suzuki T."/>
            <person name="Kawagishi H."/>
            <person name="Hirai H."/>
        </authorList>
    </citation>
    <scope>NUCLEOTIDE SEQUENCE [LARGE SCALE GENOMIC DNA]</scope>
    <source>
        <strain evidence="2 3">YK-624</strain>
    </source>
</reference>
<evidence type="ECO:0000313" key="3">
    <source>
        <dbReference type="Proteomes" id="UP000703269"/>
    </source>
</evidence>
<feature type="chain" id="PRO_5040354965" evidence="1">
    <location>
        <begin position="25"/>
        <end position="126"/>
    </location>
</feature>
<organism evidence="2 3">
    <name type="scientific">Phanerochaete sordida</name>
    <dbReference type="NCBI Taxonomy" id="48140"/>
    <lineage>
        <taxon>Eukaryota</taxon>
        <taxon>Fungi</taxon>
        <taxon>Dikarya</taxon>
        <taxon>Basidiomycota</taxon>
        <taxon>Agaricomycotina</taxon>
        <taxon>Agaricomycetes</taxon>
        <taxon>Polyporales</taxon>
        <taxon>Phanerochaetaceae</taxon>
        <taxon>Phanerochaete</taxon>
    </lineage>
</organism>
<dbReference type="EMBL" id="BPQB01000021">
    <property type="protein sequence ID" value="GJE91379.1"/>
    <property type="molecule type" value="Genomic_DNA"/>
</dbReference>
<proteinExistence type="predicted"/>
<dbReference type="AlphaFoldDB" id="A0A9P3GBL7"/>
<comment type="caution">
    <text evidence="2">The sequence shown here is derived from an EMBL/GenBank/DDBJ whole genome shotgun (WGS) entry which is preliminary data.</text>
</comment>
<protein>
    <submittedName>
        <fullName evidence="2">Uncharacterized protein</fullName>
    </submittedName>
</protein>
<name>A0A9P3GBL7_9APHY</name>
<evidence type="ECO:0000313" key="2">
    <source>
        <dbReference type="EMBL" id="GJE91379.1"/>
    </source>
</evidence>
<keyword evidence="1" id="KW-0732">Signal</keyword>
<accession>A0A9P3GBL7</accession>
<dbReference type="Proteomes" id="UP000703269">
    <property type="component" value="Unassembled WGS sequence"/>
</dbReference>
<feature type="signal peptide" evidence="1">
    <location>
        <begin position="1"/>
        <end position="24"/>
    </location>
</feature>
<sequence>MKFSAVALFAVVLGIAAAVLPAMAKPILPVAGFRGPALPQPRIGITIRPPVGNAPFAMNIPPVSARDDVVNLDNVVWNAKRMIDIPCTKALNSGGPLPASCTRPWNPLLGVSKVVARALLVGGLYH</sequence>
<keyword evidence="3" id="KW-1185">Reference proteome</keyword>